<dbReference type="PANTHER" id="PTHR43096:SF10">
    <property type="entry name" value="CHAPERONE PROTEIN DNAJ A6, CHLOROPLASTIC"/>
    <property type="match status" value="1"/>
</dbReference>
<accession>A0ABX1D0Z9</accession>
<dbReference type="SMART" id="SM00271">
    <property type="entry name" value="DnaJ"/>
    <property type="match status" value="1"/>
</dbReference>
<dbReference type="CDD" id="cd10747">
    <property type="entry name" value="DnaJ_C"/>
    <property type="match status" value="1"/>
</dbReference>
<dbReference type="PANTHER" id="PTHR43096">
    <property type="entry name" value="DNAJ HOMOLOG 1, MITOCHONDRIAL-RELATED"/>
    <property type="match status" value="1"/>
</dbReference>
<dbReference type="InterPro" id="IPR008971">
    <property type="entry name" value="HSP40/DnaJ_pept-bd"/>
</dbReference>
<dbReference type="Proteomes" id="UP000703674">
    <property type="component" value="Unassembled WGS sequence"/>
</dbReference>
<dbReference type="CDD" id="cd06257">
    <property type="entry name" value="DnaJ"/>
    <property type="match status" value="1"/>
</dbReference>
<dbReference type="RefSeq" id="WP_168139259.1">
    <property type="nucleotide sequence ID" value="NZ_JAAVJR010000013.1"/>
</dbReference>
<dbReference type="SUPFAM" id="SSF49493">
    <property type="entry name" value="HSP40/DnaJ peptide-binding domain"/>
    <property type="match status" value="2"/>
</dbReference>
<dbReference type="Gene3D" id="2.60.260.20">
    <property type="entry name" value="Urease metallochaperone UreE, N-terminal domain"/>
    <property type="match status" value="2"/>
</dbReference>
<dbReference type="InterPro" id="IPR018253">
    <property type="entry name" value="DnaJ_domain_CS"/>
</dbReference>
<reference evidence="2 3" key="1">
    <citation type="submission" date="2020-03" db="EMBL/GenBank/DDBJ databases">
        <title>Salinimicrobium sp. nov, isolated from SCS.</title>
        <authorList>
            <person name="Cao W.R."/>
        </authorList>
    </citation>
    <scope>NUCLEOTIDE SEQUENCE [LARGE SCALE GENOMIC DNA]</scope>
    <source>
        <strain evidence="3">J15B91</strain>
    </source>
</reference>
<protein>
    <submittedName>
        <fullName evidence="2">J domain-containing protein</fullName>
    </submittedName>
</protein>
<dbReference type="Pfam" id="PF01556">
    <property type="entry name" value="DnaJ_C"/>
    <property type="match status" value="1"/>
</dbReference>
<feature type="domain" description="J" evidence="1">
    <location>
        <begin position="5"/>
        <end position="70"/>
    </location>
</feature>
<evidence type="ECO:0000313" key="2">
    <source>
        <dbReference type="EMBL" id="NJW54171.1"/>
    </source>
</evidence>
<name>A0ABX1D0Z9_9FLAO</name>
<evidence type="ECO:0000313" key="3">
    <source>
        <dbReference type="Proteomes" id="UP000703674"/>
    </source>
</evidence>
<gene>
    <name evidence="2" type="ORF">HC175_14730</name>
</gene>
<dbReference type="PROSITE" id="PS00636">
    <property type="entry name" value="DNAJ_1"/>
    <property type="match status" value="1"/>
</dbReference>
<dbReference type="InterPro" id="IPR002939">
    <property type="entry name" value="DnaJ_C"/>
</dbReference>
<dbReference type="Pfam" id="PF00226">
    <property type="entry name" value="DnaJ"/>
    <property type="match status" value="1"/>
</dbReference>
<organism evidence="2 3">
    <name type="scientific">Salinimicrobium oceani</name>
    <dbReference type="NCBI Taxonomy" id="2722702"/>
    <lineage>
        <taxon>Bacteria</taxon>
        <taxon>Pseudomonadati</taxon>
        <taxon>Bacteroidota</taxon>
        <taxon>Flavobacteriia</taxon>
        <taxon>Flavobacteriales</taxon>
        <taxon>Flavobacteriaceae</taxon>
        <taxon>Salinimicrobium</taxon>
    </lineage>
</organism>
<dbReference type="InterPro" id="IPR036869">
    <property type="entry name" value="J_dom_sf"/>
</dbReference>
<dbReference type="Gene3D" id="1.10.287.110">
    <property type="entry name" value="DnaJ domain"/>
    <property type="match status" value="1"/>
</dbReference>
<dbReference type="SUPFAM" id="SSF46565">
    <property type="entry name" value="Chaperone J-domain"/>
    <property type="match status" value="1"/>
</dbReference>
<dbReference type="PROSITE" id="PS50076">
    <property type="entry name" value="DNAJ_2"/>
    <property type="match status" value="1"/>
</dbReference>
<sequence length="316" mass="35220">MEFIDYYKVLELDRSATKNDIKKAYRKLARKYHPDLNPNDAAAQKKFQQINEAHEVLIDPEKRKKYDEYGKDWQHAEEFERAKAQQQQYQRQGQGGGFGGFGGNAGGFGGAESFHSGGFEGGDFSEFFESMFGGASSGSRRATRFRGADYNAELHLNLTDIYKTRKQTITVNGKNIRLTIPAGVEDGQTIKISGYGGEGTNGGPAGDLFISFAINNNTSFKREGKNLYKEVDLDIFTAMLGGELMVDTMDGKVKLTVKPETQNGTQVKLKGKGFPVYKKEGQFGDLYITYNLKIPANLSPREKELIQELKKLRSNG</sequence>
<dbReference type="PRINTS" id="PR00625">
    <property type="entry name" value="JDOMAIN"/>
</dbReference>
<keyword evidence="3" id="KW-1185">Reference proteome</keyword>
<dbReference type="InterPro" id="IPR001623">
    <property type="entry name" value="DnaJ_domain"/>
</dbReference>
<proteinExistence type="predicted"/>
<dbReference type="EMBL" id="JAAVJR010000013">
    <property type="protein sequence ID" value="NJW54171.1"/>
    <property type="molecule type" value="Genomic_DNA"/>
</dbReference>
<evidence type="ECO:0000259" key="1">
    <source>
        <dbReference type="PROSITE" id="PS50076"/>
    </source>
</evidence>
<comment type="caution">
    <text evidence="2">The sequence shown here is derived from an EMBL/GenBank/DDBJ whole genome shotgun (WGS) entry which is preliminary data.</text>
</comment>